<evidence type="ECO:0000313" key="1">
    <source>
        <dbReference type="EMBL" id="KAK9115040.1"/>
    </source>
</evidence>
<accession>A0AAP0IGT5</accession>
<reference evidence="1 2" key="1">
    <citation type="submission" date="2024-01" db="EMBL/GenBank/DDBJ databases">
        <title>Genome assemblies of Stephania.</title>
        <authorList>
            <person name="Yang L."/>
        </authorList>
    </citation>
    <scope>NUCLEOTIDE SEQUENCE [LARGE SCALE GENOMIC DNA]</scope>
    <source>
        <strain evidence="1">YNDBR</strain>
        <tissue evidence="1">Leaf</tissue>
    </source>
</reference>
<comment type="caution">
    <text evidence="1">The sequence shown here is derived from an EMBL/GenBank/DDBJ whole genome shotgun (WGS) entry which is preliminary data.</text>
</comment>
<proteinExistence type="predicted"/>
<dbReference type="EMBL" id="JBBNAF010000009">
    <property type="protein sequence ID" value="KAK9115040.1"/>
    <property type="molecule type" value="Genomic_DNA"/>
</dbReference>
<name>A0AAP0IGT5_9MAGN</name>
<keyword evidence="2" id="KW-1185">Reference proteome</keyword>
<gene>
    <name evidence="1" type="ORF">Syun_021837</name>
</gene>
<protein>
    <submittedName>
        <fullName evidence="1">Uncharacterized protein</fullName>
    </submittedName>
</protein>
<evidence type="ECO:0000313" key="2">
    <source>
        <dbReference type="Proteomes" id="UP001420932"/>
    </source>
</evidence>
<dbReference type="AlphaFoldDB" id="A0AAP0IGT5"/>
<dbReference type="Proteomes" id="UP001420932">
    <property type="component" value="Unassembled WGS sequence"/>
</dbReference>
<sequence>MELFSDVTNLHLSIVGPHTGLGSDVRRLFEPSLTPKRWWIRLVPPSPYLPPKRN</sequence>
<organism evidence="1 2">
    <name type="scientific">Stephania yunnanensis</name>
    <dbReference type="NCBI Taxonomy" id="152371"/>
    <lineage>
        <taxon>Eukaryota</taxon>
        <taxon>Viridiplantae</taxon>
        <taxon>Streptophyta</taxon>
        <taxon>Embryophyta</taxon>
        <taxon>Tracheophyta</taxon>
        <taxon>Spermatophyta</taxon>
        <taxon>Magnoliopsida</taxon>
        <taxon>Ranunculales</taxon>
        <taxon>Menispermaceae</taxon>
        <taxon>Menispermoideae</taxon>
        <taxon>Cissampelideae</taxon>
        <taxon>Stephania</taxon>
    </lineage>
</organism>